<dbReference type="PANTHER" id="PTHR37309">
    <property type="entry name" value="SLR0284 PROTEIN"/>
    <property type="match status" value="1"/>
</dbReference>
<feature type="transmembrane region" description="Helical" evidence="1">
    <location>
        <begin position="92"/>
        <end position="110"/>
    </location>
</feature>
<organism evidence="2 3">
    <name type="scientific">Candidatus Azambacteria bacterium GW2011_GWC1_46_13</name>
    <dbReference type="NCBI Taxonomy" id="1618619"/>
    <lineage>
        <taxon>Bacteria</taxon>
        <taxon>Candidatus Azamiibacteriota</taxon>
    </lineage>
</organism>
<dbReference type="AlphaFoldDB" id="A0A0G1NMU0"/>
<reference evidence="2 3" key="1">
    <citation type="journal article" date="2015" name="Nature">
        <title>rRNA introns, odd ribosomes, and small enigmatic genomes across a large radiation of phyla.</title>
        <authorList>
            <person name="Brown C.T."/>
            <person name="Hug L.A."/>
            <person name="Thomas B.C."/>
            <person name="Sharon I."/>
            <person name="Castelle C.J."/>
            <person name="Singh A."/>
            <person name="Wilkins M.J."/>
            <person name="Williams K.H."/>
            <person name="Banfield J.F."/>
        </authorList>
    </citation>
    <scope>NUCLEOTIDE SEQUENCE [LARGE SCALE GENOMIC DNA]</scope>
</reference>
<evidence type="ECO:0008006" key="4">
    <source>
        <dbReference type="Google" id="ProtNLM"/>
    </source>
</evidence>
<keyword evidence="1" id="KW-0472">Membrane</keyword>
<dbReference type="Pfam" id="PF04020">
    <property type="entry name" value="Phage_holin_4_2"/>
    <property type="match status" value="1"/>
</dbReference>
<gene>
    <name evidence="2" type="ORF">UX33_C0022G0003</name>
</gene>
<feature type="transmembrane region" description="Helical" evidence="1">
    <location>
        <begin position="35"/>
        <end position="53"/>
    </location>
</feature>
<proteinExistence type="predicted"/>
<keyword evidence="1" id="KW-0812">Transmembrane</keyword>
<evidence type="ECO:0000313" key="2">
    <source>
        <dbReference type="EMBL" id="KKU21756.1"/>
    </source>
</evidence>
<feature type="transmembrane region" description="Helical" evidence="1">
    <location>
        <begin position="60"/>
        <end position="80"/>
    </location>
</feature>
<evidence type="ECO:0000313" key="3">
    <source>
        <dbReference type="Proteomes" id="UP000034569"/>
    </source>
</evidence>
<dbReference type="PANTHER" id="PTHR37309:SF1">
    <property type="entry name" value="SLR0284 PROTEIN"/>
    <property type="match status" value="1"/>
</dbReference>
<name>A0A0G1NMU0_9BACT</name>
<dbReference type="Proteomes" id="UP000034569">
    <property type="component" value="Unassembled WGS sequence"/>
</dbReference>
<sequence length="116" mass="12954">MLVRLAAHIISNALGIIAAGYFVPGFIFSGDYWDILKVALILAAVNFALKPLLKLVSGFFIFITLGFFNIVINMFLLWLVDYYSAELTIQGLTPLFWSTLILSAVNMIIYSSAKRK</sequence>
<comment type="caution">
    <text evidence="2">The sequence shown here is derived from an EMBL/GenBank/DDBJ whole genome shotgun (WGS) entry which is preliminary data.</text>
</comment>
<dbReference type="EMBL" id="LCLU01000022">
    <property type="protein sequence ID" value="KKU21756.1"/>
    <property type="molecule type" value="Genomic_DNA"/>
</dbReference>
<keyword evidence="1" id="KW-1133">Transmembrane helix</keyword>
<dbReference type="InterPro" id="IPR007165">
    <property type="entry name" value="Phage_holin_4_2"/>
</dbReference>
<accession>A0A0G1NMU0</accession>
<feature type="transmembrane region" description="Helical" evidence="1">
    <location>
        <begin position="9"/>
        <end position="29"/>
    </location>
</feature>
<protein>
    <recommendedName>
        <fullName evidence="4">Phage holin family protein</fullName>
    </recommendedName>
</protein>
<evidence type="ECO:0000256" key="1">
    <source>
        <dbReference type="SAM" id="Phobius"/>
    </source>
</evidence>